<gene>
    <name evidence="2" type="ORF">R3W88_029694</name>
</gene>
<dbReference type="PANTHER" id="PTHR33067:SF9">
    <property type="entry name" value="RNA-DIRECTED DNA POLYMERASE"/>
    <property type="match status" value="1"/>
</dbReference>
<dbReference type="PANTHER" id="PTHR33067">
    <property type="entry name" value="RNA-DIRECTED DNA POLYMERASE-RELATED"/>
    <property type="match status" value="1"/>
</dbReference>
<evidence type="ECO:0008006" key="4">
    <source>
        <dbReference type="Google" id="ProtNLM"/>
    </source>
</evidence>
<keyword evidence="3" id="KW-1185">Reference proteome</keyword>
<organism evidence="2 3">
    <name type="scientific">Solanum pinnatisectum</name>
    <name type="common">tansyleaf nightshade</name>
    <dbReference type="NCBI Taxonomy" id="50273"/>
    <lineage>
        <taxon>Eukaryota</taxon>
        <taxon>Viridiplantae</taxon>
        <taxon>Streptophyta</taxon>
        <taxon>Embryophyta</taxon>
        <taxon>Tracheophyta</taxon>
        <taxon>Spermatophyta</taxon>
        <taxon>Magnoliopsida</taxon>
        <taxon>eudicotyledons</taxon>
        <taxon>Gunneridae</taxon>
        <taxon>Pentapetalae</taxon>
        <taxon>asterids</taxon>
        <taxon>lamiids</taxon>
        <taxon>Solanales</taxon>
        <taxon>Solanaceae</taxon>
        <taxon>Solanoideae</taxon>
        <taxon>Solaneae</taxon>
        <taxon>Solanum</taxon>
    </lineage>
</organism>
<dbReference type="InterPro" id="IPR021109">
    <property type="entry name" value="Peptidase_aspartic_dom_sf"/>
</dbReference>
<dbReference type="Gene3D" id="2.40.70.10">
    <property type="entry name" value="Acid Proteases"/>
    <property type="match status" value="1"/>
</dbReference>
<accession>A0AAV9K863</accession>
<protein>
    <recommendedName>
        <fullName evidence="4">Reverse transcriptase domain-containing protein</fullName>
    </recommendedName>
</protein>
<comment type="caution">
    <text evidence="2">The sequence shown here is derived from an EMBL/GenBank/DDBJ whole genome shotgun (WGS) entry which is preliminary data.</text>
</comment>
<proteinExistence type="predicted"/>
<evidence type="ECO:0000313" key="2">
    <source>
        <dbReference type="EMBL" id="KAK4708769.1"/>
    </source>
</evidence>
<dbReference type="AlphaFoldDB" id="A0AAV9K863"/>
<feature type="compositionally biased region" description="Basic and acidic residues" evidence="1">
    <location>
        <begin position="17"/>
        <end position="26"/>
    </location>
</feature>
<name>A0AAV9K863_9SOLN</name>
<dbReference type="EMBL" id="JAWPEI010000012">
    <property type="protein sequence ID" value="KAK4708769.1"/>
    <property type="molecule type" value="Genomic_DNA"/>
</dbReference>
<sequence>MPSGVDFALEKDDDEIEVTRESKDSTEKEEEVTQKVFRMPRPPPPFPRRLVKNTEEGKYHRFTKFMKDLVTNKRSVSFEDDDRLQHCSAIATRSLVQKKEDPGAFTIPCTIGLLHFAKALCDLGVSINLIPLPIYKKLGLGTPKPTALQLLISDRIVKKPIGVLQDVLVKVESFIFSADFVILD</sequence>
<dbReference type="CDD" id="cd00303">
    <property type="entry name" value="retropepsin_like"/>
    <property type="match status" value="1"/>
</dbReference>
<feature type="region of interest" description="Disordered" evidence="1">
    <location>
        <begin position="1"/>
        <end position="51"/>
    </location>
</feature>
<dbReference type="Proteomes" id="UP001311915">
    <property type="component" value="Unassembled WGS sequence"/>
</dbReference>
<evidence type="ECO:0000256" key="1">
    <source>
        <dbReference type="SAM" id="MobiDB-lite"/>
    </source>
</evidence>
<evidence type="ECO:0000313" key="3">
    <source>
        <dbReference type="Proteomes" id="UP001311915"/>
    </source>
</evidence>
<reference evidence="2 3" key="1">
    <citation type="submission" date="2023-10" db="EMBL/GenBank/DDBJ databases">
        <title>Genome-Wide Identification Analysis in wild type Solanum Pinnatisectum Reveals Some Genes Defensing Phytophthora Infestans.</title>
        <authorList>
            <person name="Sun C."/>
        </authorList>
    </citation>
    <scope>NUCLEOTIDE SEQUENCE [LARGE SCALE GENOMIC DNA]</scope>
    <source>
        <strain evidence="2">LQN</strain>
        <tissue evidence="2">Leaf</tissue>
    </source>
</reference>